<comment type="subcellular location">
    <subcellularLocation>
        <location evidence="1">Nucleus</location>
    </subcellularLocation>
</comment>
<keyword evidence="7" id="KW-0539">Nucleus</keyword>
<dbReference type="InterPro" id="IPR004826">
    <property type="entry name" value="bZIP_Maf"/>
</dbReference>
<reference evidence="10" key="1">
    <citation type="submission" date="2022-01" db="EMBL/GenBank/DDBJ databases">
        <authorList>
            <person name="King R."/>
        </authorList>
    </citation>
    <scope>NUCLEOTIDE SEQUENCE</scope>
</reference>
<evidence type="ECO:0000256" key="8">
    <source>
        <dbReference type="SAM" id="MobiDB-lite"/>
    </source>
</evidence>
<gene>
    <name evidence="10" type="ORF">CHIRRI_LOCUS110</name>
</gene>
<organism evidence="10 11">
    <name type="scientific">Chironomus riparius</name>
    <dbReference type="NCBI Taxonomy" id="315576"/>
    <lineage>
        <taxon>Eukaryota</taxon>
        <taxon>Metazoa</taxon>
        <taxon>Ecdysozoa</taxon>
        <taxon>Arthropoda</taxon>
        <taxon>Hexapoda</taxon>
        <taxon>Insecta</taxon>
        <taxon>Pterygota</taxon>
        <taxon>Neoptera</taxon>
        <taxon>Endopterygota</taxon>
        <taxon>Diptera</taxon>
        <taxon>Nematocera</taxon>
        <taxon>Chironomoidea</taxon>
        <taxon>Chironomidae</taxon>
        <taxon>Chironominae</taxon>
        <taxon>Chironomus</taxon>
    </lineage>
</organism>
<dbReference type="GO" id="GO:0000978">
    <property type="term" value="F:RNA polymerase II cis-regulatory region sequence-specific DNA binding"/>
    <property type="evidence" value="ECO:0007669"/>
    <property type="project" value="TreeGrafter"/>
</dbReference>
<reference evidence="10" key="2">
    <citation type="submission" date="2022-10" db="EMBL/GenBank/DDBJ databases">
        <authorList>
            <consortium name="ENA_rothamsted_submissions"/>
            <consortium name="culmorum"/>
            <person name="King R."/>
        </authorList>
    </citation>
    <scope>NUCLEOTIDE SEQUENCE</scope>
</reference>
<dbReference type="Pfam" id="PF03131">
    <property type="entry name" value="bZIP_Maf"/>
    <property type="match status" value="1"/>
</dbReference>
<dbReference type="FunFam" id="1.20.5.170:FF:000011">
    <property type="entry name" value="Transcription factor MafG, putative"/>
    <property type="match status" value="1"/>
</dbReference>
<feature type="domain" description="BZIP" evidence="9">
    <location>
        <begin position="356"/>
        <end position="419"/>
    </location>
</feature>
<evidence type="ECO:0000256" key="4">
    <source>
        <dbReference type="ARBA" id="ARBA00023015"/>
    </source>
</evidence>
<evidence type="ECO:0000256" key="6">
    <source>
        <dbReference type="ARBA" id="ARBA00023163"/>
    </source>
</evidence>
<evidence type="ECO:0000256" key="1">
    <source>
        <dbReference type="ARBA" id="ARBA00004123"/>
    </source>
</evidence>
<accession>A0A9N9RFX0</accession>
<dbReference type="InterPro" id="IPR004827">
    <property type="entry name" value="bZIP"/>
</dbReference>
<keyword evidence="6" id="KW-0804">Transcription</keyword>
<protein>
    <recommendedName>
        <fullName evidence="9">BZIP domain-containing protein</fullName>
    </recommendedName>
</protein>
<feature type="compositionally biased region" description="Low complexity" evidence="8">
    <location>
        <begin position="64"/>
        <end position="76"/>
    </location>
</feature>
<dbReference type="InterPro" id="IPR024874">
    <property type="entry name" value="Transcription_factor_Maf_fam"/>
</dbReference>
<name>A0A9N9RFX0_9DIPT</name>
<dbReference type="SUPFAM" id="SSF47454">
    <property type="entry name" value="A DNA-binding domain in eukaryotic transcription factors"/>
    <property type="match status" value="1"/>
</dbReference>
<dbReference type="InterPro" id="IPR008917">
    <property type="entry name" value="TF_DNA-bd_sf"/>
</dbReference>
<feature type="compositionally biased region" description="Polar residues" evidence="8">
    <location>
        <begin position="430"/>
        <end position="440"/>
    </location>
</feature>
<keyword evidence="4" id="KW-0805">Transcription regulation</keyword>
<evidence type="ECO:0000313" key="11">
    <source>
        <dbReference type="Proteomes" id="UP001153620"/>
    </source>
</evidence>
<comment type="similarity">
    <text evidence="2">Belongs to the bZIP family. Maf subfamily.</text>
</comment>
<dbReference type="EMBL" id="OU895877">
    <property type="protein sequence ID" value="CAG9797109.1"/>
    <property type="molecule type" value="Genomic_DNA"/>
</dbReference>
<dbReference type="AlphaFoldDB" id="A0A9N9RFX0"/>
<keyword evidence="11" id="KW-1185">Reference proteome</keyword>
<dbReference type="PANTHER" id="PTHR10129:SF44">
    <property type="entry name" value="TRAFFIC JAM, ISOFORM C"/>
    <property type="match status" value="1"/>
</dbReference>
<dbReference type="GO" id="GO:0005634">
    <property type="term" value="C:nucleus"/>
    <property type="evidence" value="ECO:0007669"/>
    <property type="project" value="UniProtKB-SubCell"/>
</dbReference>
<dbReference type="Proteomes" id="UP001153620">
    <property type="component" value="Chromosome 1"/>
</dbReference>
<feature type="region of interest" description="Disordered" evidence="8">
    <location>
        <begin position="246"/>
        <end position="318"/>
    </location>
</feature>
<dbReference type="CDD" id="cd14718">
    <property type="entry name" value="bZIP_Maf_large"/>
    <property type="match status" value="1"/>
</dbReference>
<evidence type="ECO:0000313" key="10">
    <source>
        <dbReference type="EMBL" id="CAG9797109.1"/>
    </source>
</evidence>
<proteinExistence type="inferred from homology"/>
<sequence>MEENTLADEYVQDFVLSHLDAEQAAQQLQLQQQQQQQLQQTQNVKREEPTPPTTKIWINPPIPSSESNNNTISTTNSPALRIKSVTAGPGVWYHNDERKVHSISPAPIDTYPHPPTHGQPTIISPSVNGAPSTPPETPPVGSPTLTQNYPYYQPHRQSGSLCDDMMFLPHAITRGEQPLDLRPLNYHMHPEPADWERKDNLNSQLPFMTSGTLPNGLNPNPPSSYALQHGYLTQLEHNALNIHHPQSLHSHAHAHLHPGSIGPNIGSCNGPSHRPHSTGSASTLSPRLPHHHNSSLHHHNGRGESASSTSSTGSSYNGSCVGRNADDIVNDELLMSLTVRELNKRLHGYPREEVVRLKQKRRTLKNRGYAQNCRSKRLQQRHDLEITNRNLHVELKKMQMDLARVSQERDQLKQRLQLQSTNGSGGGTVAPNNARNGQQDLHSDGHSSPEFYL</sequence>
<evidence type="ECO:0000256" key="3">
    <source>
        <dbReference type="ARBA" id="ARBA00022491"/>
    </source>
</evidence>
<evidence type="ECO:0000256" key="5">
    <source>
        <dbReference type="ARBA" id="ARBA00023125"/>
    </source>
</evidence>
<dbReference type="PROSITE" id="PS50217">
    <property type="entry name" value="BZIP"/>
    <property type="match status" value="1"/>
</dbReference>
<evidence type="ECO:0000256" key="2">
    <source>
        <dbReference type="ARBA" id="ARBA00008500"/>
    </source>
</evidence>
<dbReference type="PANTHER" id="PTHR10129">
    <property type="entry name" value="TRANSCRIPTION FACTOR MAF"/>
    <property type="match status" value="1"/>
</dbReference>
<feature type="compositionally biased region" description="Low complexity" evidence="8">
    <location>
        <begin position="303"/>
        <end position="318"/>
    </location>
</feature>
<keyword evidence="5" id="KW-0238">DNA-binding</keyword>
<keyword evidence="3" id="KW-0678">Repressor</keyword>
<evidence type="ECO:0000259" key="9">
    <source>
        <dbReference type="PROSITE" id="PS50217"/>
    </source>
</evidence>
<feature type="compositionally biased region" description="Basic residues" evidence="8">
    <location>
        <begin position="288"/>
        <end position="300"/>
    </location>
</feature>
<dbReference type="OrthoDB" id="5974330at2759"/>
<dbReference type="Gene3D" id="1.20.5.170">
    <property type="match status" value="1"/>
</dbReference>
<feature type="region of interest" description="Disordered" evidence="8">
    <location>
        <begin position="419"/>
        <end position="453"/>
    </location>
</feature>
<evidence type="ECO:0000256" key="7">
    <source>
        <dbReference type="ARBA" id="ARBA00023242"/>
    </source>
</evidence>
<dbReference type="GO" id="GO:0000981">
    <property type="term" value="F:DNA-binding transcription factor activity, RNA polymerase II-specific"/>
    <property type="evidence" value="ECO:0007669"/>
    <property type="project" value="TreeGrafter"/>
</dbReference>
<feature type="region of interest" description="Disordered" evidence="8">
    <location>
        <begin position="33"/>
        <end position="76"/>
    </location>
</feature>